<dbReference type="SUPFAM" id="SSF102522">
    <property type="entry name" value="Bacterial fluorinating enzyme, N-terminal domain"/>
    <property type="match status" value="1"/>
</dbReference>
<gene>
    <name evidence="5" type="ORF">ACG33_07595</name>
</gene>
<evidence type="ECO:0000256" key="2">
    <source>
        <dbReference type="ARBA" id="ARBA00024035"/>
    </source>
</evidence>
<keyword evidence="6" id="KW-1185">Reference proteome</keyword>
<reference evidence="5 6" key="1">
    <citation type="submission" date="2015-06" db="EMBL/GenBank/DDBJ databases">
        <title>A Comprehensive Approach to Explore the Metabolic and Phylogenetic Diversity of Bacterial Steroid Degradation in the Environment: Testosterone as an Example.</title>
        <authorList>
            <person name="Yang F.-C."/>
            <person name="Chen Y.-L."/>
            <person name="Yu C.-P."/>
            <person name="Tang S.-L."/>
            <person name="Wang P.-H."/>
            <person name="Ismail W."/>
            <person name="Wang C.-H."/>
            <person name="Yang C.-Y."/>
            <person name="Chiang Y.-R."/>
        </authorList>
    </citation>
    <scope>NUCLEOTIDE SEQUENCE [LARGE SCALE GENOMIC DNA]</scope>
    <source>
        <strain evidence="5 6">DSM 18526</strain>
    </source>
</reference>
<dbReference type="PANTHER" id="PTHR35092:SF1">
    <property type="entry name" value="CHLORINASE MJ1651"/>
    <property type="match status" value="1"/>
</dbReference>
<dbReference type="InterPro" id="IPR023228">
    <property type="entry name" value="SAM_OH_AdoTrfase_N_sf"/>
</dbReference>
<feature type="domain" description="S-adenosyl-l-methionine hydroxide adenosyltransferase N-terminal" evidence="3">
    <location>
        <begin position="8"/>
        <end position="152"/>
    </location>
</feature>
<dbReference type="InterPro" id="IPR046470">
    <property type="entry name" value="SAM_HAT_C"/>
</dbReference>
<name>A0A127FBE6_STEDE</name>
<proteinExistence type="inferred from homology"/>
<feature type="domain" description="S-adenosyl-l-methionine hydroxide adenosyltransferase C-terminal" evidence="4">
    <location>
        <begin position="181"/>
        <end position="262"/>
    </location>
</feature>
<organism evidence="5 6">
    <name type="scientific">Steroidobacter denitrificans</name>
    <dbReference type="NCBI Taxonomy" id="465721"/>
    <lineage>
        <taxon>Bacteria</taxon>
        <taxon>Pseudomonadati</taxon>
        <taxon>Pseudomonadota</taxon>
        <taxon>Gammaproteobacteria</taxon>
        <taxon>Steroidobacterales</taxon>
        <taxon>Steroidobacteraceae</taxon>
        <taxon>Steroidobacter</taxon>
    </lineage>
</organism>
<evidence type="ECO:0000313" key="5">
    <source>
        <dbReference type="EMBL" id="AMN46961.1"/>
    </source>
</evidence>
<dbReference type="Gene3D" id="2.40.30.90">
    <property type="entry name" value="Bacterial fluorinating enzyme like"/>
    <property type="match status" value="1"/>
</dbReference>
<dbReference type="PATRIC" id="fig|465721.4.peg.1612"/>
<accession>A0A127FBE6</accession>
<evidence type="ECO:0000259" key="4">
    <source>
        <dbReference type="Pfam" id="PF20257"/>
    </source>
</evidence>
<dbReference type="EMBL" id="CP011971">
    <property type="protein sequence ID" value="AMN46961.1"/>
    <property type="molecule type" value="Genomic_DNA"/>
</dbReference>
<dbReference type="InterPro" id="IPR046469">
    <property type="entry name" value="SAM_HAT_N"/>
</dbReference>
<dbReference type="Proteomes" id="UP000070250">
    <property type="component" value="Chromosome"/>
</dbReference>
<dbReference type="KEGG" id="sdf:ACG33_07595"/>
<dbReference type="STRING" id="465721.ACG33_07595"/>
<evidence type="ECO:0000256" key="1">
    <source>
        <dbReference type="ARBA" id="ARBA00022691"/>
    </source>
</evidence>
<evidence type="ECO:0000259" key="3">
    <source>
        <dbReference type="Pfam" id="PF01887"/>
    </source>
</evidence>
<dbReference type="PANTHER" id="PTHR35092">
    <property type="entry name" value="CHLORINASE MJ1651"/>
    <property type="match status" value="1"/>
</dbReference>
<protein>
    <recommendedName>
        <fullName evidence="7">Adenosyl-chloride synthase</fullName>
    </recommendedName>
</protein>
<comment type="similarity">
    <text evidence="2">Belongs to the SAM hydrolase / SAM-dependent halogenase family.</text>
</comment>
<evidence type="ECO:0008006" key="7">
    <source>
        <dbReference type="Google" id="ProtNLM"/>
    </source>
</evidence>
<dbReference type="InterPro" id="IPR023227">
    <property type="entry name" value="SAM_OH_AdoTrfase_C_sf"/>
</dbReference>
<dbReference type="InterPro" id="IPR002747">
    <property type="entry name" value="SAM_OH_AdoTrfase"/>
</dbReference>
<sequence length="266" mass="28404">MFTPAGIITITTDFGHEGPFVATVKGRILERLPEARIIDVTHEVPVYWPAEAGFWLARAYSYFPQGTVHLAVVDPGVGTKRDIIAVLADGHLFLAPDNGLLAPVVTRVGAAVIHRLDLPRVTSRFNLPPTSATFHGRDIFAPLAAEIAAGRAAPVDLGPEITEIVPSWVDEPVVSEGQVAGVVITIDHFGNLITNIDARLLEGFQTPLVRTGGHRFALRRTYGDVRPGDYLGLINSFGVVEIARAEQSAAEALGLGRGAPVTIVEG</sequence>
<dbReference type="Pfam" id="PF01887">
    <property type="entry name" value="SAM_HAT_N"/>
    <property type="match status" value="1"/>
</dbReference>
<dbReference type="Pfam" id="PF20257">
    <property type="entry name" value="SAM_HAT_C"/>
    <property type="match status" value="1"/>
</dbReference>
<dbReference type="PIRSF" id="PIRSF006779">
    <property type="entry name" value="UCP006779"/>
    <property type="match status" value="1"/>
</dbReference>
<dbReference type="SUPFAM" id="SSF101852">
    <property type="entry name" value="Bacterial fluorinating enzyme, C-terminal domain"/>
    <property type="match status" value="1"/>
</dbReference>
<dbReference type="Gene3D" id="3.40.50.10790">
    <property type="entry name" value="S-adenosyl-l-methionine hydroxide adenosyltransferase, N-terminal"/>
    <property type="match status" value="1"/>
</dbReference>
<keyword evidence="1" id="KW-0949">S-adenosyl-L-methionine</keyword>
<dbReference type="AlphaFoldDB" id="A0A127FBE6"/>
<evidence type="ECO:0000313" key="6">
    <source>
        <dbReference type="Proteomes" id="UP000070250"/>
    </source>
</evidence>